<protein>
    <submittedName>
        <fullName evidence="3">Uncharacterized protein</fullName>
    </submittedName>
</protein>
<feature type="transmembrane region" description="Helical" evidence="2">
    <location>
        <begin position="352"/>
        <end position="377"/>
    </location>
</feature>
<name>A0ABN3PP00_9ACTN</name>
<evidence type="ECO:0000256" key="2">
    <source>
        <dbReference type="SAM" id="Phobius"/>
    </source>
</evidence>
<dbReference type="Gene3D" id="2.60.120.200">
    <property type="match status" value="1"/>
</dbReference>
<accession>A0ABN3PP00</accession>
<dbReference type="Proteomes" id="UP001501509">
    <property type="component" value="Unassembled WGS sequence"/>
</dbReference>
<dbReference type="PANTHER" id="PTHR37305">
    <property type="entry name" value="INTEGRAL MEMBRANE PROTEIN-RELATED"/>
    <property type="match status" value="1"/>
</dbReference>
<evidence type="ECO:0000313" key="4">
    <source>
        <dbReference type="Proteomes" id="UP001501509"/>
    </source>
</evidence>
<feature type="transmembrane region" description="Helical" evidence="2">
    <location>
        <begin position="309"/>
        <end position="331"/>
    </location>
</feature>
<feature type="region of interest" description="Disordered" evidence="1">
    <location>
        <begin position="234"/>
        <end position="282"/>
    </location>
</feature>
<organism evidence="3 4">
    <name type="scientific">Actinomadura fulvescens</name>
    <dbReference type="NCBI Taxonomy" id="46160"/>
    <lineage>
        <taxon>Bacteria</taxon>
        <taxon>Bacillati</taxon>
        <taxon>Actinomycetota</taxon>
        <taxon>Actinomycetes</taxon>
        <taxon>Streptosporangiales</taxon>
        <taxon>Thermomonosporaceae</taxon>
        <taxon>Actinomadura</taxon>
    </lineage>
</organism>
<dbReference type="RefSeq" id="WP_344541101.1">
    <property type="nucleotide sequence ID" value="NZ_BAAATD010000003.1"/>
</dbReference>
<feature type="transmembrane region" description="Helical" evidence="2">
    <location>
        <begin position="496"/>
        <end position="517"/>
    </location>
</feature>
<feature type="transmembrane region" description="Helical" evidence="2">
    <location>
        <begin position="434"/>
        <end position="459"/>
    </location>
</feature>
<keyword evidence="2" id="KW-0472">Membrane</keyword>
<dbReference type="EMBL" id="BAAATD010000003">
    <property type="protein sequence ID" value="GAA2593570.1"/>
    <property type="molecule type" value="Genomic_DNA"/>
</dbReference>
<dbReference type="Pfam" id="PF12679">
    <property type="entry name" value="ABC2_membrane_2"/>
    <property type="match status" value="1"/>
</dbReference>
<keyword evidence="4" id="KW-1185">Reference proteome</keyword>
<keyword evidence="2" id="KW-0812">Transmembrane</keyword>
<gene>
    <name evidence="3" type="ORF">GCM10010411_28370</name>
</gene>
<feature type="compositionally biased region" description="Pro residues" evidence="1">
    <location>
        <begin position="243"/>
        <end position="256"/>
    </location>
</feature>
<dbReference type="PANTHER" id="PTHR37305:SF1">
    <property type="entry name" value="MEMBRANE PROTEIN"/>
    <property type="match status" value="1"/>
</dbReference>
<evidence type="ECO:0000256" key="1">
    <source>
        <dbReference type="SAM" id="MobiDB-lite"/>
    </source>
</evidence>
<evidence type="ECO:0000313" key="3">
    <source>
        <dbReference type="EMBL" id="GAA2593570.1"/>
    </source>
</evidence>
<reference evidence="3 4" key="1">
    <citation type="journal article" date="2019" name="Int. J. Syst. Evol. Microbiol.">
        <title>The Global Catalogue of Microorganisms (GCM) 10K type strain sequencing project: providing services to taxonomists for standard genome sequencing and annotation.</title>
        <authorList>
            <consortium name="The Broad Institute Genomics Platform"/>
            <consortium name="The Broad Institute Genome Sequencing Center for Infectious Disease"/>
            <person name="Wu L."/>
            <person name="Ma J."/>
        </authorList>
    </citation>
    <scope>NUCLEOTIDE SEQUENCE [LARGE SCALE GENOMIC DNA]</scope>
    <source>
        <strain evidence="3 4">JCM 6833</strain>
    </source>
</reference>
<comment type="caution">
    <text evidence="3">The sequence shown here is derived from an EMBL/GenBank/DDBJ whole genome shotgun (WGS) entry which is preliminary data.</text>
</comment>
<sequence length="522" mass="54476">MTTTTTTRFQSSVSGARDGFTRLVHAEWTKFRSVRRWTLGMLAMAALTVGMGLFIASGSGTDANSHPEELTIGPDGTRVQDVFQFTHRPLRGDGTVTARVTSLKSVDGGTTAGWAKAGVIIKAGTRPGSTYAAVMVTPGHGVRLQSDFTKDVAGESRAIPGWLRLVRSGTSVTGYESADGRTWREVGTVKLPKLPQRAEVGLFTTSPGIIKVQREFGKTAAGQTTSVVSATFDSVSVQNQQQPPQPAQPAQPPQPGQPGQQAVPWTHTAVGPSAKGGDEFQGSENAGTFTLRGLGDIAPRSADDDPVRLAFTGVIIGMIAAVALGVLFITAEYKRGMIRTSFAAGPRRGRVLAAKAIVIAAVTFAAGLAAAVVLFYVSQPVLRSGGFAPPTYPEPSLADPPVMRAVAGTALFLAMVAVLGLGVGAILRRSAGAIAGVVSLLVLPVVIASALPVSAATWMMRLTPAAGMSIQQTGTTYPQVENVCLPEDGCYYSEPWAGIGVLAAYTAAALGVAYWLLRRRDA</sequence>
<feature type="transmembrane region" description="Helical" evidence="2">
    <location>
        <begin position="405"/>
        <end position="427"/>
    </location>
</feature>
<proteinExistence type="predicted"/>
<keyword evidence="2" id="KW-1133">Transmembrane helix</keyword>
<feature type="transmembrane region" description="Helical" evidence="2">
    <location>
        <begin position="37"/>
        <end position="56"/>
    </location>
</feature>